<evidence type="ECO:0008006" key="2">
    <source>
        <dbReference type="Google" id="ProtNLM"/>
    </source>
</evidence>
<reference evidence="1" key="1">
    <citation type="journal article" date="2020" name="Nature">
        <title>Giant virus diversity and host interactions through global metagenomics.</title>
        <authorList>
            <person name="Schulz F."/>
            <person name="Roux S."/>
            <person name="Paez-Espino D."/>
            <person name="Jungbluth S."/>
            <person name="Walsh D.A."/>
            <person name="Denef V.J."/>
            <person name="McMahon K.D."/>
            <person name="Konstantinidis K.T."/>
            <person name="Eloe-Fadrosh E.A."/>
            <person name="Kyrpides N.C."/>
            <person name="Woyke T."/>
        </authorList>
    </citation>
    <scope>NUCLEOTIDE SEQUENCE</scope>
    <source>
        <strain evidence="1">GVMAG-M-3300023179-103</strain>
    </source>
</reference>
<dbReference type="InterPro" id="IPR036770">
    <property type="entry name" value="Ankyrin_rpt-contain_sf"/>
</dbReference>
<sequence>MDKTILKYIEANKWDKIIKLIKNKKYVDINKPLINSNNLFHLACVNLKPKIIKTLLDMKNKNKIKLNTNLLNNDGIPGIHLYYKYGGTDISILDKAIICQIDIYSNTILNYVIDNLELLEEFIDRMIESKCITNLYFITDVNKSFFTKLTQKMNDNIKYKKIMEKIYREVKPINFINISLYENSVHNLAILIDSKHDFMKYEMHLLPLATAIKFDKLTMITLILQYTENNFGLSAINKMIHSSKYDYEHYPIFMAIKYNSYGSLYILKTYMEKILEKDFDIYYDTSHNTYLHRLIFMNNINENVEILKFFIKHTNLNKKNYIGHTCGYLLFYTGLWKLVINELKSREIDITNITQFIEKEDTDLFDSLRRTLKEPIEVKNKIELDKLYNVSEIKKILNIKDTITHYGVYRNRNTDIILYLKYLQSINVHIPVLKYDENNKKEFLYINEMTNVNNNLINSELTYFIEYYYSLLSTFIFWQDKNHYYCHLVHNNILKNNKQRFIYIHICILLSDVYSHANCFIYDIKTQNGYYFEPYGMTNVYNGNNDGIDKLLIDIFEKEFGKVNFYYPEDYMKNINFQLVSKDDINMYKNVGDPGGYCLAWCIWFAEIIVKYPDIEIKTLMKNFINRENINLLLTENDIKTINSNNYYLDFIRLYGKKLTIERNRILSSLGISNYELYKNLFSDNTYDRIFKYINQ</sequence>
<name>A0A6C0DXH9_9ZZZZ</name>
<proteinExistence type="predicted"/>
<dbReference type="AlphaFoldDB" id="A0A6C0DXH9"/>
<accession>A0A6C0DXH9</accession>
<organism evidence="1">
    <name type="scientific">viral metagenome</name>
    <dbReference type="NCBI Taxonomy" id="1070528"/>
    <lineage>
        <taxon>unclassified sequences</taxon>
        <taxon>metagenomes</taxon>
        <taxon>organismal metagenomes</taxon>
    </lineage>
</organism>
<dbReference type="Gene3D" id="1.25.40.20">
    <property type="entry name" value="Ankyrin repeat-containing domain"/>
    <property type="match status" value="1"/>
</dbReference>
<dbReference type="EMBL" id="MN739696">
    <property type="protein sequence ID" value="QHT21666.1"/>
    <property type="molecule type" value="Genomic_DNA"/>
</dbReference>
<evidence type="ECO:0000313" key="1">
    <source>
        <dbReference type="EMBL" id="QHT21666.1"/>
    </source>
</evidence>
<protein>
    <recommendedName>
        <fullName evidence="2">Ankyrin repeat protein</fullName>
    </recommendedName>
</protein>